<reference evidence="2 3" key="1">
    <citation type="submission" date="2023-03" db="EMBL/GenBank/DDBJ databases">
        <title>Genome sequence of Lichtheimia ornata CBS 291.66.</title>
        <authorList>
            <person name="Mohabir J.T."/>
            <person name="Shea T.P."/>
            <person name="Kurbessoian T."/>
            <person name="Berby B."/>
            <person name="Fontaine J."/>
            <person name="Livny J."/>
            <person name="Gnirke A."/>
            <person name="Stajich J.E."/>
            <person name="Cuomo C.A."/>
        </authorList>
    </citation>
    <scope>NUCLEOTIDE SEQUENCE [LARGE SCALE GENOMIC DNA]</scope>
    <source>
        <strain evidence="2">CBS 291.66</strain>
    </source>
</reference>
<accession>A0AAD7UUT4</accession>
<evidence type="ECO:0000313" key="2">
    <source>
        <dbReference type="EMBL" id="KAJ8653650.1"/>
    </source>
</evidence>
<dbReference type="InterPro" id="IPR050620">
    <property type="entry name" value="Thioredoxin_H-type-like"/>
</dbReference>
<dbReference type="PANTHER" id="PTHR10438:SF468">
    <property type="entry name" value="THIOREDOXIN-1-RELATED"/>
    <property type="match status" value="1"/>
</dbReference>
<dbReference type="RefSeq" id="XP_058338564.1">
    <property type="nucleotide sequence ID" value="XM_058490666.1"/>
</dbReference>
<dbReference type="InterPro" id="IPR036249">
    <property type="entry name" value="Thioredoxin-like_sf"/>
</dbReference>
<gene>
    <name evidence="2" type="ORF">O0I10_010688</name>
</gene>
<dbReference type="PROSITE" id="PS51352">
    <property type="entry name" value="THIOREDOXIN_2"/>
    <property type="match status" value="1"/>
</dbReference>
<dbReference type="Pfam" id="PF00085">
    <property type="entry name" value="Thioredoxin"/>
    <property type="match status" value="1"/>
</dbReference>
<dbReference type="CDD" id="cd02947">
    <property type="entry name" value="TRX_family"/>
    <property type="match status" value="1"/>
</dbReference>
<dbReference type="SUPFAM" id="SSF52833">
    <property type="entry name" value="Thioredoxin-like"/>
    <property type="match status" value="1"/>
</dbReference>
<dbReference type="PANTHER" id="PTHR10438">
    <property type="entry name" value="THIOREDOXIN"/>
    <property type="match status" value="1"/>
</dbReference>
<evidence type="ECO:0000313" key="3">
    <source>
        <dbReference type="Proteomes" id="UP001234581"/>
    </source>
</evidence>
<dbReference type="Gene3D" id="3.40.30.10">
    <property type="entry name" value="Glutaredoxin"/>
    <property type="match status" value="1"/>
</dbReference>
<dbReference type="GeneID" id="83218091"/>
<feature type="domain" description="Thioredoxin" evidence="1">
    <location>
        <begin position="1"/>
        <end position="107"/>
    </location>
</feature>
<evidence type="ECO:0000259" key="1">
    <source>
        <dbReference type="PROSITE" id="PS51352"/>
    </source>
</evidence>
<dbReference type="InterPro" id="IPR013766">
    <property type="entry name" value="Thioredoxin_domain"/>
</dbReference>
<keyword evidence="3" id="KW-1185">Reference proteome</keyword>
<proteinExistence type="predicted"/>
<comment type="caution">
    <text evidence="2">The sequence shown here is derived from an EMBL/GenBank/DDBJ whole genome shotgun (WGS) entry which is preliminary data.</text>
</comment>
<name>A0AAD7UUT4_9FUNG</name>
<sequence length="107" mass="12344">MPIREIKSRAEYKQIINSKAKVAVDFGAPAWSSICRYMYAKFKKYSEEYPGITFLHVDTDDHPDFATSEGVTAIPTFYFFHNGQKIDYYVGPNEYAVKRNLDKLDAC</sequence>
<dbReference type="EMBL" id="JARTCD010000074">
    <property type="protein sequence ID" value="KAJ8653650.1"/>
    <property type="molecule type" value="Genomic_DNA"/>
</dbReference>
<dbReference type="Proteomes" id="UP001234581">
    <property type="component" value="Unassembled WGS sequence"/>
</dbReference>
<protein>
    <recommendedName>
        <fullName evidence="1">Thioredoxin domain-containing protein</fullName>
    </recommendedName>
</protein>
<organism evidence="2 3">
    <name type="scientific">Lichtheimia ornata</name>
    <dbReference type="NCBI Taxonomy" id="688661"/>
    <lineage>
        <taxon>Eukaryota</taxon>
        <taxon>Fungi</taxon>
        <taxon>Fungi incertae sedis</taxon>
        <taxon>Mucoromycota</taxon>
        <taxon>Mucoromycotina</taxon>
        <taxon>Mucoromycetes</taxon>
        <taxon>Mucorales</taxon>
        <taxon>Lichtheimiaceae</taxon>
        <taxon>Lichtheimia</taxon>
    </lineage>
</organism>
<dbReference type="AlphaFoldDB" id="A0AAD7UUT4"/>